<dbReference type="AlphaFoldDB" id="A0A2K3KTZ1"/>
<protein>
    <submittedName>
        <fullName evidence="1">Uncharacterized protein</fullName>
    </submittedName>
</protein>
<evidence type="ECO:0000313" key="2">
    <source>
        <dbReference type="Proteomes" id="UP000236291"/>
    </source>
</evidence>
<proteinExistence type="predicted"/>
<accession>A0A2K3KTZ1</accession>
<evidence type="ECO:0000313" key="1">
    <source>
        <dbReference type="EMBL" id="PNX69762.1"/>
    </source>
</evidence>
<dbReference type="Proteomes" id="UP000236291">
    <property type="component" value="Unassembled WGS sequence"/>
</dbReference>
<dbReference type="EMBL" id="ASHM01257056">
    <property type="protein sequence ID" value="PNX69762.1"/>
    <property type="molecule type" value="Genomic_DNA"/>
</dbReference>
<feature type="non-terminal residue" evidence="1">
    <location>
        <position position="1"/>
    </location>
</feature>
<comment type="caution">
    <text evidence="1">The sequence shown here is derived from an EMBL/GenBank/DDBJ whole genome shotgun (WGS) entry which is preliminary data.</text>
</comment>
<reference evidence="1 2" key="1">
    <citation type="journal article" date="2014" name="Am. J. Bot.">
        <title>Genome assembly and annotation for red clover (Trifolium pratense; Fabaceae).</title>
        <authorList>
            <person name="Istvanek J."/>
            <person name="Jaros M."/>
            <person name="Krenek A."/>
            <person name="Repkova J."/>
        </authorList>
    </citation>
    <scope>NUCLEOTIDE SEQUENCE [LARGE SCALE GENOMIC DNA]</scope>
    <source>
        <strain evidence="2">cv. Tatra</strain>
        <tissue evidence="1">Young leaves</tissue>
    </source>
</reference>
<name>A0A2K3KTZ1_TRIPR</name>
<gene>
    <name evidence="1" type="ORF">L195_g064581</name>
</gene>
<sequence>SSQKLAEARHGPLTHWFCSPYLAMDSLSEGFKILLF</sequence>
<organism evidence="1 2">
    <name type="scientific">Trifolium pratense</name>
    <name type="common">Red clover</name>
    <dbReference type="NCBI Taxonomy" id="57577"/>
    <lineage>
        <taxon>Eukaryota</taxon>
        <taxon>Viridiplantae</taxon>
        <taxon>Streptophyta</taxon>
        <taxon>Embryophyta</taxon>
        <taxon>Tracheophyta</taxon>
        <taxon>Spermatophyta</taxon>
        <taxon>Magnoliopsida</taxon>
        <taxon>eudicotyledons</taxon>
        <taxon>Gunneridae</taxon>
        <taxon>Pentapetalae</taxon>
        <taxon>rosids</taxon>
        <taxon>fabids</taxon>
        <taxon>Fabales</taxon>
        <taxon>Fabaceae</taxon>
        <taxon>Papilionoideae</taxon>
        <taxon>50 kb inversion clade</taxon>
        <taxon>NPAAA clade</taxon>
        <taxon>Hologalegina</taxon>
        <taxon>IRL clade</taxon>
        <taxon>Trifolieae</taxon>
        <taxon>Trifolium</taxon>
    </lineage>
</organism>
<reference evidence="1 2" key="2">
    <citation type="journal article" date="2017" name="Front. Plant Sci.">
        <title>Gene Classification and Mining of Molecular Markers Useful in Red Clover (Trifolium pratense) Breeding.</title>
        <authorList>
            <person name="Istvanek J."/>
            <person name="Dluhosova J."/>
            <person name="Dluhos P."/>
            <person name="Patkova L."/>
            <person name="Nedelnik J."/>
            <person name="Repkova J."/>
        </authorList>
    </citation>
    <scope>NUCLEOTIDE SEQUENCE [LARGE SCALE GENOMIC DNA]</scope>
    <source>
        <strain evidence="2">cv. Tatra</strain>
        <tissue evidence="1">Young leaves</tissue>
    </source>
</reference>